<keyword evidence="4" id="KW-1185">Reference proteome</keyword>
<feature type="compositionally biased region" description="Polar residues" evidence="1">
    <location>
        <begin position="463"/>
        <end position="475"/>
    </location>
</feature>
<feature type="compositionally biased region" description="Acidic residues" evidence="1">
    <location>
        <begin position="517"/>
        <end position="539"/>
    </location>
</feature>
<feature type="compositionally biased region" description="Low complexity" evidence="1">
    <location>
        <begin position="329"/>
        <end position="349"/>
    </location>
</feature>
<feature type="region of interest" description="Disordered" evidence="1">
    <location>
        <begin position="463"/>
        <end position="482"/>
    </location>
</feature>
<protein>
    <recommendedName>
        <fullName evidence="2">F-box domain-containing protein</fullName>
    </recommendedName>
</protein>
<feature type="region of interest" description="Disordered" evidence="1">
    <location>
        <begin position="508"/>
        <end position="539"/>
    </location>
</feature>
<dbReference type="AlphaFoldDB" id="A0A395NUD4"/>
<gene>
    <name evidence="3" type="ORF">TARUN_2652</name>
</gene>
<comment type="caution">
    <text evidence="3">The sequence shown here is derived from an EMBL/GenBank/DDBJ whole genome shotgun (WGS) entry which is preliminary data.</text>
</comment>
<dbReference type="OrthoDB" id="5279008at2759"/>
<evidence type="ECO:0000313" key="3">
    <source>
        <dbReference type="EMBL" id="RFU79604.1"/>
    </source>
</evidence>
<reference evidence="3 4" key="1">
    <citation type="journal article" date="2018" name="PLoS Pathog.">
        <title>Evolution of structural diversity of trichothecenes, a family of toxins produced by plant pathogenic and entomopathogenic fungi.</title>
        <authorList>
            <person name="Proctor R.H."/>
            <person name="McCormick S.P."/>
            <person name="Kim H.S."/>
            <person name="Cardoza R.E."/>
            <person name="Stanley A.M."/>
            <person name="Lindo L."/>
            <person name="Kelly A."/>
            <person name="Brown D.W."/>
            <person name="Lee T."/>
            <person name="Vaughan M.M."/>
            <person name="Alexander N.J."/>
            <person name="Busman M."/>
            <person name="Gutierrez S."/>
        </authorList>
    </citation>
    <scope>NUCLEOTIDE SEQUENCE [LARGE SCALE GENOMIC DNA]</scope>
    <source>
        <strain evidence="3 4">IBT 40837</strain>
    </source>
</reference>
<dbReference type="EMBL" id="PXOA01000150">
    <property type="protein sequence ID" value="RFU79604.1"/>
    <property type="molecule type" value="Genomic_DNA"/>
</dbReference>
<dbReference type="STRING" id="490622.A0A395NUD4"/>
<accession>A0A395NUD4</accession>
<dbReference type="PROSITE" id="PS50181">
    <property type="entry name" value="FBOX"/>
    <property type="match status" value="1"/>
</dbReference>
<proteinExistence type="predicted"/>
<name>A0A395NUD4_TRIAR</name>
<evidence type="ECO:0000313" key="4">
    <source>
        <dbReference type="Proteomes" id="UP000266272"/>
    </source>
</evidence>
<dbReference type="Proteomes" id="UP000266272">
    <property type="component" value="Unassembled WGS sequence"/>
</dbReference>
<organism evidence="3 4">
    <name type="scientific">Trichoderma arundinaceum</name>
    <dbReference type="NCBI Taxonomy" id="490622"/>
    <lineage>
        <taxon>Eukaryota</taxon>
        <taxon>Fungi</taxon>
        <taxon>Dikarya</taxon>
        <taxon>Ascomycota</taxon>
        <taxon>Pezizomycotina</taxon>
        <taxon>Sordariomycetes</taxon>
        <taxon>Hypocreomycetidae</taxon>
        <taxon>Hypocreales</taxon>
        <taxon>Hypocreaceae</taxon>
        <taxon>Trichoderma</taxon>
    </lineage>
</organism>
<evidence type="ECO:0000256" key="1">
    <source>
        <dbReference type="SAM" id="MobiDB-lite"/>
    </source>
</evidence>
<feature type="region of interest" description="Disordered" evidence="1">
    <location>
        <begin position="329"/>
        <end position="352"/>
    </location>
</feature>
<dbReference type="InterPro" id="IPR036047">
    <property type="entry name" value="F-box-like_dom_sf"/>
</dbReference>
<feature type="domain" description="F-box" evidence="2">
    <location>
        <begin position="17"/>
        <end position="66"/>
    </location>
</feature>
<dbReference type="InterPro" id="IPR001810">
    <property type="entry name" value="F-box_dom"/>
</dbReference>
<sequence>MSQQATTMSGDFSPQAPSRFLQVPPEILDRITWHLTTPELCNLRLTCRAAELALHFRFTAEFFTRKQFMVSELSLGTLIDISKSRLAGHLRHVHLGLDQLDATANAWSNLSAETQRLYEQRLTEQSTLWTLGLVPKYLSEAFSRLPNLESVVVRDFNSNRRSRDGPHAHWRSYGSQTLFKETGVHPTPVQLQHWANPSQVDNASRLFKAIVHALGMANAKPKTIEVMERQDNLLHDSSFYIHPQFQASVLPVLQGLQRLHLCVDISWPPLSIARNAAQPCYKQHLTKFLHHCEALEELRINGRRNSPISGTRPGLHQLFTWLAATESTPAPEPPVVTASSSDNEAASNSTLDSPPVRLAHLANISLGMMTLTVNEIVQLVAKFADTLQYLELWRIQLIPDPGSNNDVLVAKRAILFTQLLKKLLDIPNLNLRHIKLGMLQQILDPNHRDLRMQEIDFKINLDKASTSSPTGSDTEVTAKDEPTKNFLEYTGSDWRHFVAHEMIPRLRGVPFPGELQGNDEDMDEDEDEDDDDMDNDDEE</sequence>
<evidence type="ECO:0000259" key="2">
    <source>
        <dbReference type="PROSITE" id="PS50181"/>
    </source>
</evidence>
<dbReference type="SUPFAM" id="SSF81383">
    <property type="entry name" value="F-box domain"/>
    <property type="match status" value="1"/>
</dbReference>